<gene>
    <name evidence="11" type="primary">hemW</name>
    <name evidence="11" type="ORF">LJD61_16450</name>
</gene>
<evidence type="ECO:0000256" key="3">
    <source>
        <dbReference type="ARBA" id="ARBA00022617"/>
    </source>
</evidence>
<evidence type="ECO:0000256" key="1">
    <source>
        <dbReference type="ARBA" id="ARBA00006100"/>
    </source>
</evidence>
<dbReference type="Gene3D" id="3.20.20.70">
    <property type="entry name" value="Aldolase class I"/>
    <property type="match status" value="1"/>
</dbReference>
<dbReference type="EMBL" id="JAJEKE010000018">
    <property type="protein sequence ID" value="MCQ1531118.1"/>
    <property type="molecule type" value="Genomic_DNA"/>
</dbReference>
<keyword evidence="6 9" id="KW-0408">Iron</keyword>
<keyword evidence="4 9" id="KW-0949">S-adenosyl-L-methionine</keyword>
<keyword evidence="9" id="KW-0004">4Fe-4S</keyword>
<dbReference type="CDD" id="cd01335">
    <property type="entry name" value="Radical_SAM"/>
    <property type="match status" value="1"/>
</dbReference>
<keyword evidence="7 9" id="KW-0411">Iron-sulfur</keyword>
<evidence type="ECO:0000256" key="7">
    <source>
        <dbReference type="ARBA" id="ARBA00023014"/>
    </source>
</evidence>
<keyword evidence="5 9" id="KW-0479">Metal-binding</keyword>
<keyword evidence="9" id="KW-0963">Cytoplasm</keyword>
<dbReference type="PANTHER" id="PTHR13932:SF5">
    <property type="entry name" value="RADICAL S-ADENOSYL METHIONINE DOMAIN-CONTAINING PROTEIN 1, MITOCHONDRIAL"/>
    <property type="match status" value="1"/>
</dbReference>
<protein>
    <recommendedName>
        <fullName evidence="2 9">Heme chaperone HemW</fullName>
    </recommendedName>
</protein>
<dbReference type="NCBIfam" id="TIGR00539">
    <property type="entry name" value="hemN_rel"/>
    <property type="match status" value="1"/>
</dbReference>
<dbReference type="SUPFAM" id="SSF102114">
    <property type="entry name" value="Radical SAM enzymes"/>
    <property type="match status" value="1"/>
</dbReference>
<dbReference type="InterPro" id="IPR034505">
    <property type="entry name" value="Coproporphyrinogen-III_oxidase"/>
</dbReference>
<keyword evidence="8 9" id="KW-0143">Chaperone</keyword>
<comment type="subcellular location">
    <subcellularLocation>
        <location evidence="9">Cytoplasm</location>
    </subcellularLocation>
</comment>
<dbReference type="InterPro" id="IPR058240">
    <property type="entry name" value="rSAM_sf"/>
</dbReference>
<dbReference type="PROSITE" id="PS51918">
    <property type="entry name" value="RADICAL_SAM"/>
    <property type="match status" value="1"/>
</dbReference>
<evidence type="ECO:0000256" key="5">
    <source>
        <dbReference type="ARBA" id="ARBA00022723"/>
    </source>
</evidence>
<evidence type="ECO:0000259" key="10">
    <source>
        <dbReference type="PROSITE" id="PS51918"/>
    </source>
</evidence>
<dbReference type="RefSeq" id="WP_255228638.1">
    <property type="nucleotide sequence ID" value="NZ_JAJEKE010000018.1"/>
</dbReference>
<evidence type="ECO:0000256" key="9">
    <source>
        <dbReference type="RuleBase" id="RU364116"/>
    </source>
</evidence>
<organism evidence="11 12">
    <name type="scientific">Lutispora saccharofermentans</name>
    <dbReference type="NCBI Taxonomy" id="3024236"/>
    <lineage>
        <taxon>Bacteria</taxon>
        <taxon>Bacillati</taxon>
        <taxon>Bacillota</taxon>
        <taxon>Clostridia</taxon>
        <taxon>Lutisporales</taxon>
        <taxon>Lutisporaceae</taxon>
        <taxon>Lutispora</taxon>
    </lineage>
</organism>
<evidence type="ECO:0000313" key="12">
    <source>
        <dbReference type="Proteomes" id="UP001651880"/>
    </source>
</evidence>
<evidence type="ECO:0000256" key="4">
    <source>
        <dbReference type="ARBA" id="ARBA00022691"/>
    </source>
</evidence>
<dbReference type="PANTHER" id="PTHR13932">
    <property type="entry name" value="COPROPORPHYRINIGEN III OXIDASE"/>
    <property type="match status" value="1"/>
</dbReference>
<feature type="domain" description="Radical SAM core" evidence="10">
    <location>
        <begin position="35"/>
        <end position="269"/>
    </location>
</feature>
<accession>A0ABT1NIS2</accession>
<dbReference type="SFLD" id="SFLDS00029">
    <property type="entry name" value="Radical_SAM"/>
    <property type="match status" value="1"/>
</dbReference>
<proteinExistence type="inferred from homology"/>
<sequence length="445" mass="50871">MIKRKHKVAILNYPLMDPRIPTEDMENYLGLYYHNADPWEVPVYIHIPFCSSICKFCIYNRQIIDECDDIAQRYTNALVKEIMLYSKTPYIGSLKIGAIFFGGGTPTCLSSKQIEMVMNACKDYLPVSKDVEITVESNPINANEEKVGFLSELGISRLSAGIQTFNPAHRKILSLKGTQEDVIEWIKMVKKYSFKVFAIDLMYGLPTQTTENWIADLKTALALSIDHFSLYELYVMAGSKLNDDIKSGIVMPGGSNEILYEMYKTGDKLLTDTGYHHHIVPEYNKPGRTARFWELTYDGYGDNLSFGTSSYGYLNGVTYQNIEDVSAYINAIAENRIPIQMVSSRANYQQILERTMVLALRRRHIEKKIFCDQYGKEIKDVFGAILHKHIEEGLITENEHEYKLTLKGEYLQGDVSVDYMQTTFRNSSTLRRQLAIGKHVIPDVL</sequence>
<dbReference type="InterPro" id="IPR006638">
    <property type="entry name" value="Elp3/MiaA/NifB-like_rSAM"/>
</dbReference>
<keyword evidence="3 9" id="KW-0349">Heme</keyword>
<evidence type="ECO:0000256" key="2">
    <source>
        <dbReference type="ARBA" id="ARBA00017228"/>
    </source>
</evidence>
<dbReference type="Proteomes" id="UP001651880">
    <property type="component" value="Unassembled WGS sequence"/>
</dbReference>
<dbReference type="SMART" id="SM00729">
    <property type="entry name" value="Elp3"/>
    <property type="match status" value="1"/>
</dbReference>
<name>A0ABT1NIS2_9FIRM</name>
<dbReference type="InterPro" id="IPR004559">
    <property type="entry name" value="HemW-like"/>
</dbReference>
<evidence type="ECO:0000313" key="11">
    <source>
        <dbReference type="EMBL" id="MCQ1531118.1"/>
    </source>
</evidence>
<comment type="similarity">
    <text evidence="1">Belongs to the anaerobic coproporphyrinogen-III oxidase family. HemW subfamily.</text>
</comment>
<dbReference type="InterPro" id="IPR013785">
    <property type="entry name" value="Aldolase_TIM"/>
</dbReference>
<reference evidence="11 12" key="1">
    <citation type="submission" date="2021-10" db="EMBL/GenBank/DDBJ databases">
        <title>Lutispora strain m25 sp. nov., a thermophilic, non-spore-forming bacterium isolated from a lab-scale methanogenic bioreactor digesting anaerobic sludge.</title>
        <authorList>
            <person name="El Houari A."/>
            <person name="Mcdonald J."/>
        </authorList>
    </citation>
    <scope>NUCLEOTIDE SEQUENCE [LARGE SCALE GENOMIC DNA]</scope>
    <source>
        <strain evidence="12">m25</strain>
    </source>
</reference>
<keyword evidence="12" id="KW-1185">Reference proteome</keyword>
<comment type="function">
    <text evidence="9">Probably acts as a heme chaperone, transferring heme to an unknown acceptor. Binds one molecule of heme per monomer, possibly covalently. Binds 1 [4Fe-4S] cluster. The cluster is coordinated with 3 cysteines and an exchangeable S-adenosyl-L-methionine.</text>
</comment>
<dbReference type="SFLD" id="SFLDG01065">
    <property type="entry name" value="anaerobic_coproporphyrinogen-I"/>
    <property type="match status" value="1"/>
</dbReference>
<dbReference type="InterPro" id="IPR007197">
    <property type="entry name" value="rSAM"/>
</dbReference>
<evidence type="ECO:0000256" key="6">
    <source>
        <dbReference type="ARBA" id="ARBA00023004"/>
    </source>
</evidence>
<comment type="caution">
    <text evidence="11">The sequence shown here is derived from an EMBL/GenBank/DDBJ whole genome shotgun (WGS) entry which is preliminary data.</text>
</comment>
<evidence type="ECO:0000256" key="8">
    <source>
        <dbReference type="ARBA" id="ARBA00023186"/>
    </source>
</evidence>
<dbReference type="Pfam" id="PF04055">
    <property type="entry name" value="Radical_SAM"/>
    <property type="match status" value="1"/>
</dbReference>